<organism evidence="2 3">
    <name type="scientific">Rhodotorula toruloides</name>
    <name type="common">Yeast</name>
    <name type="synonym">Rhodosporidium toruloides</name>
    <dbReference type="NCBI Taxonomy" id="5286"/>
    <lineage>
        <taxon>Eukaryota</taxon>
        <taxon>Fungi</taxon>
        <taxon>Dikarya</taxon>
        <taxon>Basidiomycota</taxon>
        <taxon>Pucciniomycotina</taxon>
        <taxon>Microbotryomycetes</taxon>
        <taxon>Sporidiobolales</taxon>
        <taxon>Sporidiobolaceae</taxon>
        <taxon>Rhodotorula</taxon>
    </lineage>
</organism>
<feature type="compositionally biased region" description="Polar residues" evidence="1">
    <location>
        <begin position="203"/>
        <end position="224"/>
    </location>
</feature>
<feature type="region of interest" description="Disordered" evidence="1">
    <location>
        <begin position="198"/>
        <end position="224"/>
    </location>
</feature>
<accession>A0A511KGE3</accession>
<dbReference type="OrthoDB" id="10364802at2759"/>
<evidence type="ECO:0000256" key="1">
    <source>
        <dbReference type="SAM" id="MobiDB-lite"/>
    </source>
</evidence>
<dbReference type="Proteomes" id="UP000321518">
    <property type="component" value="Unassembled WGS sequence"/>
</dbReference>
<proteinExistence type="predicted"/>
<gene>
    <name evidence="2" type="ORF">Rt10032_c08g3429</name>
</gene>
<protein>
    <submittedName>
        <fullName evidence="2">Proteophosphoglycan 5</fullName>
    </submittedName>
</protein>
<dbReference type="EMBL" id="BJWK01000008">
    <property type="protein sequence ID" value="GEM09412.1"/>
    <property type="molecule type" value="Genomic_DNA"/>
</dbReference>
<reference evidence="2 3" key="1">
    <citation type="submission" date="2019-07" db="EMBL/GenBank/DDBJ databases">
        <title>Rhodotorula toruloides NBRC10032 genome sequencing.</title>
        <authorList>
            <person name="Shida Y."/>
            <person name="Takaku H."/>
            <person name="Ogasawara W."/>
            <person name="Mori K."/>
        </authorList>
    </citation>
    <scope>NUCLEOTIDE SEQUENCE [LARGE SCALE GENOMIC DNA]</scope>
    <source>
        <strain evidence="2 3">NBRC10032</strain>
    </source>
</reference>
<evidence type="ECO:0000313" key="2">
    <source>
        <dbReference type="EMBL" id="GEM09412.1"/>
    </source>
</evidence>
<comment type="caution">
    <text evidence="2">The sequence shown here is derived from an EMBL/GenBank/DDBJ whole genome shotgun (WGS) entry which is preliminary data.</text>
</comment>
<sequence length="224" mass="25451">MPSRTGERTDHVDLLAAILQVHRLLAGFEHAFVGLAETIVRLSSVFQQTIHLEHFPERDEFLKRRWLVPDEHLVVHVKPYQFVEACEAVGVSPVRHIDSSHPVATFAVYVTSTYQELPRTVIFHFDLAKQVDPPIQRDGSWSRDVCSIYIGHGQHQTMLDIPAERGVYAVIRRLRPLYDLAHQEIDAGFSNMHHHQSRKTFLPSASNDKFNSRSTDSGVPSLAS</sequence>
<name>A0A511KGE3_RHOTO</name>
<dbReference type="AlphaFoldDB" id="A0A511KGE3"/>
<evidence type="ECO:0000313" key="3">
    <source>
        <dbReference type="Proteomes" id="UP000321518"/>
    </source>
</evidence>